<proteinExistence type="predicted"/>
<accession>A0ABS8T1N4</accession>
<evidence type="ECO:0000313" key="1">
    <source>
        <dbReference type="EMBL" id="MCD7465267.1"/>
    </source>
</evidence>
<keyword evidence="2" id="KW-1185">Reference proteome</keyword>
<evidence type="ECO:0000313" key="2">
    <source>
        <dbReference type="Proteomes" id="UP000823775"/>
    </source>
</evidence>
<sequence length="183" mass="20514">MDHGLGLKFRGKSRVRSRLVLESRLGVGFRMRSRSGSKSWFRVGSWGRELGPRCEWWIDDCGTVTLKLEPIFKRSITISERSDSDLGENATTFGRQHEFADFTWYPSQRKVVYRIDDRVPANTPGNALNDFIGFRSTPSLVLTILRTSEENQESTNDAAGKCSSAKLTTSTLKIGAYGLTNNG</sequence>
<organism evidence="1 2">
    <name type="scientific">Datura stramonium</name>
    <name type="common">Jimsonweed</name>
    <name type="synonym">Common thornapple</name>
    <dbReference type="NCBI Taxonomy" id="4076"/>
    <lineage>
        <taxon>Eukaryota</taxon>
        <taxon>Viridiplantae</taxon>
        <taxon>Streptophyta</taxon>
        <taxon>Embryophyta</taxon>
        <taxon>Tracheophyta</taxon>
        <taxon>Spermatophyta</taxon>
        <taxon>Magnoliopsida</taxon>
        <taxon>eudicotyledons</taxon>
        <taxon>Gunneridae</taxon>
        <taxon>Pentapetalae</taxon>
        <taxon>asterids</taxon>
        <taxon>lamiids</taxon>
        <taxon>Solanales</taxon>
        <taxon>Solanaceae</taxon>
        <taxon>Solanoideae</taxon>
        <taxon>Datureae</taxon>
        <taxon>Datura</taxon>
    </lineage>
</organism>
<dbReference type="EMBL" id="JACEIK010001033">
    <property type="protein sequence ID" value="MCD7465267.1"/>
    <property type="molecule type" value="Genomic_DNA"/>
</dbReference>
<comment type="caution">
    <text evidence="1">The sequence shown here is derived from an EMBL/GenBank/DDBJ whole genome shotgun (WGS) entry which is preliminary data.</text>
</comment>
<name>A0ABS8T1N4_DATST</name>
<gene>
    <name evidence="1" type="primary">GULLO6_2</name>
    <name evidence="1" type="ORF">HAX54_000943</name>
</gene>
<reference evidence="1 2" key="1">
    <citation type="journal article" date="2021" name="BMC Genomics">
        <title>Datura genome reveals duplications of psychoactive alkaloid biosynthetic genes and high mutation rate following tissue culture.</title>
        <authorList>
            <person name="Rajewski A."/>
            <person name="Carter-House D."/>
            <person name="Stajich J."/>
            <person name="Litt A."/>
        </authorList>
    </citation>
    <scope>NUCLEOTIDE SEQUENCE [LARGE SCALE GENOMIC DNA]</scope>
    <source>
        <strain evidence="1">AR-01</strain>
    </source>
</reference>
<dbReference type="Proteomes" id="UP000823775">
    <property type="component" value="Unassembled WGS sequence"/>
</dbReference>
<protein>
    <submittedName>
        <fullName evidence="1">L-gulonolactone oxidase 6</fullName>
    </submittedName>
</protein>